<reference evidence="1" key="1">
    <citation type="submission" date="2020-10" db="EMBL/GenBank/DDBJ databases">
        <authorList>
            <person name="Gilroy R."/>
        </authorList>
    </citation>
    <scope>NUCLEOTIDE SEQUENCE</scope>
    <source>
        <strain evidence="1">ChiGjej1B1-24693</strain>
    </source>
</reference>
<accession>A0A9D1KMR7</accession>
<dbReference type="EMBL" id="DVLP01000168">
    <property type="protein sequence ID" value="HIT75032.1"/>
    <property type="molecule type" value="Genomic_DNA"/>
</dbReference>
<reference evidence="1" key="2">
    <citation type="journal article" date="2021" name="PeerJ">
        <title>Extensive microbial diversity within the chicken gut microbiome revealed by metagenomics and culture.</title>
        <authorList>
            <person name="Gilroy R."/>
            <person name="Ravi A."/>
            <person name="Getino M."/>
            <person name="Pursley I."/>
            <person name="Horton D.L."/>
            <person name="Alikhan N.F."/>
            <person name="Baker D."/>
            <person name="Gharbi K."/>
            <person name="Hall N."/>
            <person name="Watson M."/>
            <person name="Adriaenssens E.M."/>
            <person name="Foster-Nyarko E."/>
            <person name="Jarju S."/>
            <person name="Secka A."/>
            <person name="Antonio M."/>
            <person name="Oren A."/>
            <person name="Chaudhuri R.R."/>
            <person name="La Ragione R."/>
            <person name="Hildebrand F."/>
            <person name="Pallen M.J."/>
        </authorList>
    </citation>
    <scope>NUCLEOTIDE SEQUENCE</scope>
    <source>
        <strain evidence="1">ChiGjej1B1-24693</strain>
    </source>
</reference>
<evidence type="ECO:0000313" key="1">
    <source>
        <dbReference type="EMBL" id="HIT75032.1"/>
    </source>
</evidence>
<dbReference type="Gene3D" id="3.20.20.370">
    <property type="entry name" value="Glycoside hydrolase/deacetylase"/>
    <property type="match status" value="1"/>
</dbReference>
<dbReference type="Proteomes" id="UP000886842">
    <property type="component" value="Unassembled WGS sequence"/>
</dbReference>
<comment type="caution">
    <text evidence="1">The sequence shown here is derived from an EMBL/GenBank/DDBJ whole genome shotgun (WGS) entry which is preliminary data.</text>
</comment>
<organism evidence="1 2">
    <name type="scientific">Candidatus Avipropionibacterium avicola</name>
    <dbReference type="NCBI Taxonomy" id="2840701"/>
    <lineage>
        <taxon>Bacteria</taxon>
        <taxon>Bacillati</taxon>
        <taxon>Actinomycetota</taxon>
        <taxon>Actinomycetes</taxon>
        <taxon>Propionibacteriales</taxon>
        <taxon>Propionibacteriaceae</taxon>
        <taxon>Propionibacteriaceae incertae sedis</taxon>
        <taxon>Candidatus Avipropionibacterium</taxon>
    </lineage>
</organism>
<dbReference type="InterPro" id="IPR029062">
    <property type="entry name" value="Class_I_gatase-like"/>
</dbReference>
<evidence type="ECO:0000313" key="2">
    <source>
        <dbReference type="Proteomes" id="UP000886842"/>
    </source>
</evidence>
<gene>
    <name evidence="1" type="ORF">IAA98_05555</name>
</gene>
<dbReference type="Gene3D" id="3.40.50.880">
    <property type="match status" value="1"/>
</dbReference>
<protein>
    <submittedName>
        <fullName evidence="1">Uncharacterized protein</fullName>
    </submittedName>
</protein>
<dbReference type="AlphaFoldDB" id="A0A9D1KMR7"/>
<proteinExistence type="predicted"/>
<sequence>MTATTASTAVTSPAVHVLVDPAAVVRRQEAGDHAYGLQALEALDHLRLAYGQWSPGQPLPPTGVLLIAEADTLAPEDLTAITAWVENGGQLVVTAAVPTLAELAGVDATERGQGLVAFDAAQWSQSAPRALRALGGHALQPGDGVEVLAHWEDTPQAAAAITRREHGSGTVTCFGVDLWQSVVRILQGYPVLEDHAPAADGSAPMDEGVLKAEDGMALDVDHDRRTPPGEPEVDGQYPFGYPPPYGPPIFDLPQADLWVSALAQTLWTGLDRTAGAHGWVHYWPAGVPAMGHMSHDSDGNDDADGQAALDSFAEAGVAVTWCQVYRDNAYSQHIYDQITADGHEHALHYNAMDDADIAQWGWEQIQGQYAWAQKVTGVERIRSNKNHYTRWENWTEFYEWCEKLGIEIDESRGPSKLGTVGFTFGTAHVDFPMGEVALGNRRMNVLNLPLHTQDLGHAGHPSCRDVIFDGAESVHGVAHFLYHGPHLREKPYVRRTCAEVAELGRQRGMRWWTAGQINDWERARREVQVQVEPQEQGWQVTVTSSVDLSEVGLVLHLGEQTGAVTATTADGVSAPVTEVSRHGRRWYELGADVRQGTVVWQVVPA</sequence>
<name>A0A9D1KMR7_9ACTN</name>